<reference evidence="7" key="1">
    <citation type="submission" date="2016-10" db="EMBL/GenBank/DDBJ databases">
        <authorList>
            <person name="Varghese N."/>
            <person name="Submissions S."/>
        </authorList>
    </citation>
    <scope>NUCLEOTIDE SEQUENCE [LARGE SCALE GENOMIC DNA]</scope>
    <source>
        <strain evidence="7">CGMCC 1.3703</strain>
    </source>
</reference>
<keyword evidence="2 4" id="KW-0547">Nucleotide-binding</keyword>
<dbReference type="GO" id="GO:0005524">
    <property type="term" value="F:ATP binding"/>
    <property type="evidence" value="ECO:0007669"/>
    <property type="project" value="UniProtKB-UniRule"/>
</dbReference>
<evidence type="ECO:0000259" key="5">
    <source>
        <dbReference type="PROSITE" id="PS50901"/>
    </source>
</evidence>
<proteinExistence type="predicted"/>
<evidence type="ECO:0000256" key="3">
    <source>
        <dbReference type="ARBA" id="ARBA00022840"/>
    </source>
</evidence>
<feature type="domain" description="FtsK" evidence="5">
    <location>
        <begin position="124"/>
        <end position="308"/>
    </location>
</feature>
<dbReference type="PANTHER" id="PTHR22683">
    <property type="entry name" value="SPORULATION PROTEIN RELATED"/>
    <property type="match status" value="1"/>
</dbReference>
<dbReference type="PROSITE" id="PS50901">
    <property type="entry name" value="FTSK"/>
    <property type="match status" value="1"/>
</dbReference>
<dbReference type="PANTHER" id="PTHR22683:SF41">
    <property type="entry name" value="DNA TRANSLOCASE FTSK"/>
    <property type="match status" value="1"/>
</dbReference>
<dbReference type="RefSeq" id="WP_167356057.1">
    <property type="nucleotide sequence ID" value="NZ_FNIZ01000008.1"/>
</dbReference>
<gene>
    <name evidence="6" type="ORF">SAMN05421677_1084</name>
</gene>
<accession>A0A1H0ME42</accession>
<dbReference type="Proteomes" id="UP000198860">
    <property type="component" value="Unassembled WGS sequence"/>
</dbReference>
<feature type="binding site" evidence="4">
    <location>
        <begin position="142"/>
        <end position="149"/>
    </location>
    <ligand>
        <name>ATP</name>
        <dbReference type="ChEBI" id="CHEBI:30616"/>
    </ligand>
</feature>
<evidence type="ECO:0000256" key="2">
    <source>
        <dbReference type="ARBA" id="ARBA00022741"/>
    </source>
</evidence>
<sequence length="390" mass="44988">MFSEYIKKNRLKNAFRIGDISYKRKKGSKTFKSYPYIVDYRERKEAIEYVFKLPQGLNPEELMKKEYVFRQVFGQKYTLEGDGLVYVLRVFVNDIDQTFDFEWKDIGPYLSNASFPILAGKDALGKVHVYDMVTNPHLLIAGETGSGKSVTVRAIITSILLHMRTRVDLYLGDMKRSEFHLFRNVEGVKAVMTKKSDLLKCLTWLKGEMERRGDLLDAWEVEHIDEYNKLEGVTFEKYILLAIDEVALLKKEKDMMSIVEEISCIGRALGVYLILSMQRPDAKVLEGQLKNNLTVRYAFRHSDKINSDITLGRGTPHDASTISNSEKGRFIFRGDTTQTLQAPLLELKVARKLLEPYKKTVNAKEVNEDLERESREAFMELPFLECGDDE</sequence>
<dbReference type="InterPro" id="IPR050206">
    <property type="entry name" value="FtsK/SpoIIIE/SftA"/>
</dbReference>
<keyword evidence="7" id="KW-1185">Reference proteome</keyword>
<dbReference type="GO" id="GO:0003677">
    <property type="term" value="F:DNA binding"/>
    <property type="evidence" value="ECO:0007669"/>
    <property type="project" value="InterPro"/>
</dbReference>
<evidence type="ECO:0000313" key="6">
    <source>
        <dbReference type="EMBL" id="SDO78536.1"/>
    </source>
</evidence>
<dbReference type="InterPro" id="IPR002543">
    <property type="entry name" value="FtsK_dom"/>
</dbReference>
<dbReference type="InterPro" id="IPR027417">
    <property type="entry name" value="P-loop_NTPase"/>
</dbReference>
<dbReference type="EMBL" id="FNIZ01000008">
    <property type="protein sequence ID" value="SDO78536.1"/>
    <property type="molecule type" value="Genomic_DNA"/>
</dbReference>
<dbReference type="STRING" id="240303.SAMN05421677_1084"/>
<dbReference type="SUPFAM" id="SSF52540">
    <property type="entry name" value="P-loop containing nucleoside triphosphate hydrolases"/>
    <property type="match status" value="1"/>
</dbReference>
<dbReference type="Gene3D" id="3.40.50.300">
    <property type="entry name" value="P-loop containing nucleotide triphosphate hydrolases"/>
    <property type="match status" value="1"/>
</dbReference>
<organism evidence="6 7">
    <name type="scientific">Halobacillus aidingensis</name>
    <dbReference type="NCBI Taxonomy" id="240303"/>
    <lineage>
        <taxon>Bacteria</taxon>
        <taxon>Bacillati</taxon>
        <taxon>Bacillota</taxon>
        <taxon>Bacilli</taxon>
        <taxon>Bacillales</taxon>
        <taxon>Bacillaceae</taxon>
        <taxon>Halobacillus</taxon>
    </lineage>
</organism>
<evidence type="ECO:0000256" key="4">
    <source>
        <dbReference type="PROSITE-ProRule" id="PRU00289"/>
    </source>
</evidence>
<comment type="subcellular location">
    <subcellularLocation>
        <location evidence="1">Membrane</location>
        <topology evidence="1">Multi-pass membrane protein</topology>
    </subcellularLocation>
</comment>
<dbReference type="GO" id="GO:0016020">
    <property type="term" value="C:membrane"/>
    <property type="evidence" value="ECO:0007669"/>
    <property type="project" value="UniProtKB-SubCell"/>
</dbReference>
<name>A0A1H0ME42_HALAD</name>
<dbReference type="Pfam" id="PF01580">
    <property type="entry name" value="FtsK_SpoIIIE"/>
    <property type="match status" value="1"/>
</dbReference>
<evidence type="ECO:0000313" key="7">
    <source>
        <dbReference type="Proteomes" id="UP000198860"/>
    </source>
</evidence>
<keyword evidence="3 4" id="KW-0067">ATP-binding</keyword>
<dbReference type="AlphaFoldDB" id="A0A1H0ME42"/>
<evidence type="ECO:0000256" key="1">
    <source>
        <dbReference type="ARBA" id="ARBA00004141"/>
    </source>
</evidence>
<protein>
    <submittedName>
        <fullName evidence="6">DNA segregation ATPase FtsK/SpoIIIE, S-DNA-T family</fullName>
    </submittedName>
</protein>